<dbReference type="InterPro" id="IPR036249">
    <property type="entry name" value="Thioredoxin-like_sf"/>
</dbReference>
<dbReference type="Proteomes" id="UP000519004">
    <property type="component" value="Unassembled WGS sequence"/>
</dbReference>
<dbReference type="InterPro" id="IPR004879">
    <property type="entry name" value="Ssp411-like_TRX"/>
</dbReference>
<dbReference type="PIRSF" id="PIRSF006402">
    <property type="entry name" value="UCP006402_thioredoxin"/>
    <property type="match status" value="1"/>
</dbReference>
<evidence type="ECO:0000313" key="3">
    <source>
        <dbReference type="Proteomes" id="UP000519004"/>
    </source>
</evidence>
<dbReference type="Gene3D" id="3.40.30.10">
    <property type="entry name" value="Glutaredoxin"/>
    <property type="match status" value="1"/>
</dbReference>
<comment type="caution">
    <text evidence="2">The sequence shown here is derived from an EMBL/GenBank/DDBJ whole genome shotgun (WGS) entry which is preliminary data.</text>
</comment>
<sequence>MPNRLAAETSPYLRQHADNPVDWWPWCDEALALARSSRRPILLSIGYSSCHWCHVMAHESFEDEATAAVMNALFVNIKVDREERPDLDRIYQLAHQALTRRGGGWPLTVFLTPDDHLPYFAGTYFPKTPRYGMPPFVEVLRQVRQWYDQRRQEVMAQNAALGEFLRDYGRAPGHAAAALDGSPLREGLVRLERSFDPVHGGFGGAPKFPHAGDLALLLDAADASPDRGRAGRWRRMALHSLRRMAEGGIHDQLGGGFCRYSVDAQWAIPHFEKMLYDNALLLPLYARAAAQTGEGRFADAAEGIADWLEREMRGPDGGYCAALDADSEGEEGRFYLWASSEVQDALSPESWAVAAPHWGLDGPPNFEGHAWHLVVARPLEEVASALGLPVDEARQRRDAARARLFAERERRVRPGRDDKRLTAWNALLASGFAQAAAWLGHDALAQRARDTVAFLRRALWREGRLYASWNAGQARFPGYLDDHAFLLEALLDLLRVDPDPAHLDWALELAEQLLARFEDRAQGGFFFTADDHEPLIARLKPYADEALPSGNGVAARALLRLGHLTAEPRWLDAAERTLRAGWATMGEIPHGCATLLSALREFLQPPAQAVIRLPAGDGRAWRETARELGRQGLRCALLPEDAPVLPLYAARQGGVAYLCSGTRCLPPLETPAALREAAAAELGARPAGPAQAPK</sequence>
<feature type="domain" description="Spermatogenesis-associated protein 20-like TRX" evidence="1">
    <location>
        <begin position="2"/>
        <end position="165"/>
    </location>
</feature>
<dbReference type="AlphaFoldDB" id="A0A7W7Y1Q0"/>
<dbReference type="InterPro" id="IPR012341">
    <property type="entry name" value="6hp_glycosidase-like_sf"/>
</dbReference>
<dbReference type="PANTHER" id="PTHR42899">
    <property type="entry name" value="SPERMATOGENESIS-ASSOCIATED PROTEIN 20"/>
    <property type="match status" value="1"/>
</dbReference>
<protein>
    <recommendedName>
        <fullName evidence="1">Spermatogenesis-associated protein 20-like TRX domain-containing protein</fullName>
    </recommendedName>
</protein>
<dbReference type="SUPFAM" id="SSF52833">
    <property type="entry name" value="Thioredoxin-like"/>
    <property type="match status" value="1"/>
</dbReference>
<dbReference type="CDD" id="cd02955">
    <property type="entry name" value="SSP411"/>
    <property type="match status" value="1"/>
</dbReference>
<evidence type="ECO:0000259" key="1">
    <source>
        <dbReference type="Pfam" id="PF03190"/>
    </source>
</evidence>
<organism evidence="2 3">
    <name type="scientific">Rehaibacterium terrae</name>
    <dbReference type="NCBI Taxonomy" id="1341696"/>
    <lineage>
        <taxon>Bacteria</taxon>
        <taxon>Pseudomonadati</taxon>
        <taxon>Pseudomonadota</taxon>
        <taxon>Gammaproteobacteria</taxon>
        <taxon>Lysobacterales</taxon>
        <taxon>Lysobacteraceae</taxon>
        <taxon>Rehaibacterium</taxon>
    </lineage>
</organism>
<dbReference type="RefSeq" id="WP_183949161.1">
    <property type="nucleotide sequence ID" value="NZ_JACHHX010000021.1"/>
</dbReference>
<dbReference type="PANTHER" id="PTHR42899:SF1">
    <property type="entry name" value="SPERMATOGENESIS-ASSOCIATED PROTEIN 20"/>
    <property type="match status" value="1"/>
</dbReference>
<gene>
    <name evidence="2" type="ORF">HNQ58_002411</name>
</gene>
<accession>A0A7W7Y1Q0</accession>
<proteinExistence type="predicted"/>
<evidence type="ECO:0000313" key="2">
    <source>
        <dbReference type="EMBL" id="MBB5016496.1"/>
    </source>
</evidence>
<dbReference type="Pfam" id="PF03190">
    <property type="entry name" value="Thioredox_DsbH"/>
    <property type="match status" value="1"/>
</dbReference>
<dbReference type="InterPro" id="IPR024705">
    <property type="entry name" value="Ssp411"/>
</dbReference>
<name>A0A7W7Y1Q0_9GAMM</name>
<keyword evidence="3" id="KW-1185">Reference proteome</keyword>
<dbReference type="Gene3D" id="1.50.10.10">
    <property type="match status" value="2"/>
</dbReference>
<dbReference type="InterPro" id="IPR008928">
    <property type="entry name" value="6-hairpin_glycosidase_sf"/>
</dbReference>
<dbReference type="SUPFAM" id="SSF48208">
    <property type="entry name" value="Six-hairpin glycosidases"/>
    <property type="match status" value="1"/>
</dbReference>
<reference evidence="2 3" key="1">
    <citation type="submission" date="2020-08" db="EMBL/GenBank/DDBJ databases">
        <title>Genomic Encyclopedia of Type Strains, Phase IV (KMG-IV): sequencing the most valuable type-strain genomes for metagenomic binning, comparative biology and taxonomic classification.</title>
        <authorList>
            <person name="Goeker M."/>
        </authorList>
    </citation>
    <scope>NUCLEOTIDE SEQUENCE [LARGE SCALE GENOMIC DNA]</scope>
    <source>
        <strain evidence="2 3">DSM 25897</strain>
    </source>
</reference>
<dbReference type="EMBL" id="JACHHX010000021">
    <property type="protein sequence ID" value="MBB5016496.1"/>
    <property type="molecule type" value="Genomic_DNA"/>
</dbReference>
<dbReference type="GO" id="GO:0005975">
    <property type="term" value="P:carbohydrate metabolic process"/>
    <property type="evidence" value="ECO:0007669"/>
    <property type="project" value="InterPro"/>
</dbReference>